<feature type="transmembrane region" description="Helical" evidence="6">
    <location>
        <begin position="40"/>
        <end position="61"/>
    </location>
</feature>
<name>A0AAD8RCS0_LOLMU</name>
<comment type="similarity">
    <text evidence="2">Belongs to the sterol desaturase family.</text>
</comment>
<dbReference type="PANTHER" id="PTHR31899:SF9">
    <property type="entry name" value="BETA-CAROTENE 3-HYDROXYLASE 1, CHLOROPLASTIC"/>
    <property type="match status" value="1"/>
</dbReference>
<evidence type="ECO:0000256" key="5">
    <source>
        <dbReference type="ARBA" id="ARBA00026097"/>
    </source>
</evidence>
<keyword evidence="3" id="KW-0125">Carotenoid biosynthesis</keyword>
<keyword evidence="4" id="KW-0560">Oxidoreductase</keyword>
<dbReference type="GO" id="GO:0016119">
    <property type="term" value="P:carotene metabolic process"/>
    <property type="evidence" value="ECO:0007669"/>
    <property type="project" value="TreeGrafter"/>
</dbReference>
<evidence type="ECO:0000256" key="1">
    <source>
        <dbReference type="ARBA" id="ARBA00004508"/>
    </source>
</evidence>
<accession>A0AAD8RCS0</accession>
<dbReference type="EMBL" id="JAUUTY010000006">
    <property type="protein sequence ID" value="KAK1617862.1"/>
    <property type="molecule type" value="Genomic_DNA"/>
</dbReference>
<keyword evidence="6" id="KW-0812">Transmembrane</keyword>
<keyword evidence="6" id="KW-1133">Transmembrane helix</keyword>
<evidence type="ECO:0000256" key="2">
    <source>
        <dbReference type="ARBA" id="ARBA00009324"/>
    </source>
</evidence>
<evidence type="ECO:0000256" key="6">
    <source>
        <dbReference type="SAM" id="Phobius"/>
    </source>
</evidence>
<keyword evidence="6" id="KW-0472">Membrane</keyword>
<dbReference type="GO" id="GO:0010291">
    <property type="term" value="F:beta-carotene 3-hydroxylase activity"/>
    <property type="evidence" value="ECO:0007669"/>
    <property type="project" value="UniProtKB-EC"/>
</dbReference>
<dbReference type="Proteomes" id="UP001231189">
    <property type="component" value="Unassembled WGS sequence"/>
</dbReference>
<gene>
    <name evidence="7" type="ORF">QYE76_023379</name>
</gene>
<keyword evidence="8" id="KW-1185">Reference proteome</keyword>
<comment type="caution">
    <text evidence="7">The sequence shown here is derived from an EMBL/GenBank/DDBJ whole genome shotgun (WGS) entry which is preliminary data.</text>
</comment>
<reference evidence="7" key="1">
    <citation type="submission" date="2023-07" db="EMBL/GenBank/DDBJ databases">
        <title>A chromosome-level genome assembly of Lolium multiflorum.</title>
        <authorList>
            <person name="Chen Y."/>
            <person name="Copetti D."/>
            <person name="Kolliker R."/>
            <person name="Studer B."/>
        </authorList>
    </citation>
    <scope>NUCLEOTIDE SEQUENCE</scope>
    <source>
        <strain evidence="7">02402/16</strain>
        <tissue evidence="7">Leaf</tissue>
    </source>
</reference>
<evidence type="ECO:0000256" key="4">
    <source>
        <dbReference type="ARBA" id="ARBA00023002"/>
    </source>
</evidence>
<proteinExistence type="inferred from homology"/>
<dbReference type="EC" id="1.14.15.24" evidence="5"/>
<dbReference type="GO" id="GO:0016123">
    <property type="term" value="P:xanthophyll biosynthetic process"/>
    <property type="evidence" value="ECO:0007669"/>
    <property type="project" value="TreeGrafter"/>
</dbReference>
<dbReference type="PANTHER" id="PTHR31899">
    <property type="entry name" value="BETA-CAROTENE 3-HYDROXYLASE 1, CHLOROPLASTIC"/>
    <property type="match status" value="1"/>
</dbReference>
<dbReference type="InterPro" id="IPR045019">
    <property type="entry name" value="BETA-OHASE-like"/>
</dbReference>
<dbReference type="AlphaFoldDB" id="A0AAD8RCS0"/>
<evidence type="ECO:0000313" key="7">
    <source>
        <dbReference type="EMBL" id="KAK1617862.1"/>
    </source>
</evidence>
<evidence type="ECO:0000256" key="3">
    <source>
        <dbReference type="ARBA" id="ARBA00022746"/>
    </source>
</evidence>
<dbReference type="GO" id="GO:0031969">
    <property type="term" value="C:chloroplast membrane"/>
    <property type="evidence" value="ECO:0007669"/>
    <property type="project" value="UniProtKB-SubCell"/>
</dbReference>
<sequence>MASDGRANAAEVNETDEPMVAARTTMTMGKARKETARRTYLVVAVMSSLGITSMAAAAVYYRFVWQWQMEGGEISAMEMPR</sequence>
<comment type="subcellular location">
    <subcellularLocation>
        <location evidence="1">Plastid</location>
        <location evidence="1">Chloroplast membrane</location>
        <topology evidence="1">Multi-pass membrane protein</topology>
    </subcellularLocation>
</comment>
<evidence type="ECO:0000313" key="8">
    <source>
        <dbReference type="Proteomes" id="UP001231189"/>
    </source>
</evidence>
<protein>
    <recommendedName>
        <fullName evidence="5">beta-carotene 3-hydroxylase</fullName>
        <ecNumber evidence="5">1.14.15.24</ecNumber>
    </recommendedName>
</protein>
<organism evidence="7 8">
    <name type="scientific">Lolium multiflorum</name>
    <name type="common">Italian ryegrass</name>
    <name type="synonym">Lolium perenne subsp. multiflorum</name>
    <dbReference type="NCBI Taxonomy" id="4521"/>
    <lineage>
        <taxon>Eukaryota</taxon>
        <taxon>Viridiplantae</taxon>
        <taxon>Streptophyta</taxon>
        <taxon>Embryophyta</taxon>
        <taxon>Tracheophyta</taxon>
        <taxon>Spermatophyta</taxon>
        <taxon>Magnoliopsida</taxon>
        <taxon>Liliopsida</taxon>
        <taxon>Poales</taxon>
        <taxon>Poaceae</taxon>
        <taxon>BOP clade</taxon>
        <taxon>Pooideae</taxon>
        <taxon>Poodae</taxon>
        <taxon>Poeae</taxon>
        <taxon>Poeae Chloroplast Group 2 (Poeae type)</taxon>
        <taxon>Loliodinae</taxon>
        <taxon>Loliinae</taxon>
        <taxon>Lolium</taxon>
    </lineage>
</organism>